<dbReference type="EMBL" id="JACHJL010000002">
    <property type="protein sequence ID" value="MBB5934188.1"/>
    <property type="molecule type" value="Genomic_DNA"/>
</dbReference>
<gene>
    <name evidence="1" type="ORF">FHS42_001214</name>
</gene>
<protein>
    <submittedName>
        <fullName evidence="1">Uncharacterized protein</fullName>
    </submittedName>
</protein>
<accession>A0A7W9UWV2</accession>
<organism evidence="1 2">
    <name type="scientific">Streptomyces zagrosensis</name>
    <dbReference type="NCBI Taxonomy" id="1042984"/>
    <lineage>
        <taxon>Bacteria</taxon>
        <taxon>Bacillati</taxon>
        <taxon>Actinomycetota</taxon>
        <taxon>Actinomycetes</taxon>
        <taxon>Kitasatosporales</taxon>
        <taxon>Streptomycetaceae</taxon>
        <taxon>Streptomyces</taxon>
    </lineage>
</organism>
<proteinExistence type="predicted"/>
<dbReference type="Proteomes" id="UP000588098">
    <property type="component" value="Unassembled WGS sequence"/>
</dbReference>
<comment type="caution">
    <text evidence="1">The sequence shown here is derived from an EMBL/GenBank/DDBJ whole genome shotgun (WGS) entry which is preliminary data.</text>
</comment>
<sequence>MTSVSHRGRSVAVVAVTASAGSAPHVQSRKLSACLGWRVREVRAGVIAGSRNGIVGSRNGTEPFRRRTMPFRDRIEIFRDRTETFRPS</sequence>
<evidence type="ECO:0000313" key="1">
    <source>
        <dbReference type="EMBL" id="MBB5934188.1"/>
    </source>
</evidence>
<reference evidence="1 2" key="1">
    <citation type="submission" date="2020-08" db="EMBL/GenBank/DDBJ databases">
        <title>Genomic Encyclopedia of Type Strains, Phase III (KMG-III): the genomes of soil and plant-associated and newly described type strains.</title>
        <authorList>
            <person name="Whitman W."/>
        </authorList>
    </citation>
    <scope>NUCLEOTIDE SEQUENCE [LARGE SCALE GENOMIC DNA]</scope>
    <source>
        <strain evidence="1 2">CECT 8305</strain>
    </source>
</reference>
<evidence type="ECO:0000313" key="2">
    <source>
        <dbReference type="Proteomes" id="UP000588098"/>
    </source>
</evidence>
<dbReference type="AlphaFoldDB" id="A0A7W9UWV2"/>
<name>A0A7W9UWV2_9ACTN</name>
<keyword evidence="2" id="KW-1185">Reference proteome</keyword>